<organism evidence="1 2">
    <name type="scientific">Stephania yunnanensis</name>
    <dbReference type="NCBI Taxonomy" id="152371"/>
    <lineage>
        <taxon>Eukaryota</taxon>
        <taxon>Viridiplantae</taxon>
        <taxon>Streptophyta</taxon>
        <taxon>Embryophyta</taxon>
        <taxon>Tracheophyta</taxon>
        <taxon>Spermatophyta</taxon>
        <taxon>Magnoliopsida</taxon>
        <taxon>Ranunculales</taxon>
        <taxon>Menispermaceae</taxon>
        <taxon>Menispermoideae</taxon>
        <taxon>Cissampelideae</taxon>
        <taxon>Stephania</taxon>
    </lineage>
</organism>
<reference evidence="1 2" key="1">
    <citation type="submission" date="2024-01" db="EMBL/GenBank/DDBJ databases">
        <title>Genome assemblies of Stephania.</title>
        <authorList>
            <person name="Yang L."/>
        </authorList>
    </citation>
    <scope>NUCLEOTIDE SEQUENCE [LARGE SCALE GENOMIC DNA]</scope>
    <source>
        <strain evidence="1">YNDBR</strain>
        <tissue evidence="1">Leaf</tissue>
    </source>
</reference>
<proteinExistence type="predicted"/>
<protein>
    <submittedName>
        <fullName evidence="1">Uncharacterized protein</fullName>
    </submittedName>
</protein>
<comment type="caution">
    <text evidence="1">The sequence shown here is derived from an EMBL/GenBank/DDBJ whole genome shotgun (WGS) entry which is preliminary data.</text>
</comment>
<evidence type="ECO:0000313" key="1">
    <source>
        <dbReference type="EMBL" id="KAK9162760.1"/>
    </source>
</evidence>
<accession>A0AAP0Q0S8</accession>
<name>A0AAP0Q0S8_9MAGN</name>
<sequence>MEYLHVVIECWTICLHLRVARWVELETAYFNQLGATTSAHIISPPITSRHVSSLMPSVMPTTS</sequence>
<dbReference type="EMBL" id="JBBNAF010000002">
    <property type="protein sequence ID" value="KAK9162760.1"/>
    <property type="molecule type" value="Genomic_DNA"/>
</dbReference>
<dbReference type="AlphaFoldDB" id="A0AAP0Q0S8"/>
<keyword evidence="2" id="KW-1185">Reference proteome</keyword>
<dbReference type="Proteomes" id="UP001420932">
    <property type="component" value="Unassembled WGS sequence"/>
</dbReference>
<gene>
    <name evidence="1" type="ORF">Syun_003662</name>
</gene>
<evidence type="ECO:0000313" key="2">
    <source>
        <dbReference type="Proteomes" id="UP001420932"/>
    </source>
</evidence>